<evidence type="ECO:0000256" key="1">
    <source>
        <dbReference type="ARBA" id="ARBA00043985"/>
    </source>
</evidence>
<accession>A0A0A3XS14</accession>
<dbReference type="GO" id="GO:0009271">
    <property type="term" value="P:phage shock"/>
    <property type="evidence" value="ECO:0007669"/>
    <property type="project" value="TreeGrafter"/>
</dbReference>
<dbReference type="InterPro" id="IPR007157">
    <property type="entry name" value="PspA_VIPP1"/>
</dbReference>
<protein>
    <submittedName>
        <fullName evidence="4">Phage-shock protein</fullName>
    </submittedName>
</protein>
<dbReference type="eggNOG" id="COG1842">
    <property type="taxonomic scope" value="Bacteria"/>
</dbReference>
<dbReference type="STRING" id="375.BKD09_RS27630"/>
<keyword evidence="2" id="KW-0175">Coiled coil</keyword>
<proteinExistence type="inferred from homology"/>
<name>A0A0A3XS14_BRAJP</name>
<sequence length="387" mass="42235">MLFMSPSSKNAPSALRYRLAPDPAAKAAMEATFRAYDRMMEILDEVTRSHNVGSNVVLLHAHAYEPIRKETALPSRLVTLGLRDRADYRAAQGRRLPLDDKLAKIKGPATISIATVEGRFSVPFDYAGYAEGWGQSAPARLIRTDDGFEVHYGVTPNSLPEEENAMDTIAAAPDNFLSRVGRLIAGIAYDAIEQAEGKNKLKVVGQAIREIERAESEARDALAAARAEEYRLNARRTEIEREMTDLTPKIEGAIADSRDDLARAGIARQMDLEAQFEVLSRAIDENNEKIEQCVTSLRAVLSALQDAEQRRADLEKSEAQASHQASTSPRKSGGASAAAKALRAGRAVARATGVPAAIPYSSDIDELSTLHRDKEIAARLARLKSRS</sequence>
<reference evidence="4 5" key="1">
    <citation type="submission" date="2014-09" db="EMBL/GenBank/DDBJ databases">
        <title>Draft genome of Bradyrhizobium japonicum Is-34.</title>
        <authorList>
            <person name="Tsurumaru H."/>
            <person name="Yamakawa T."/>
            <person name="Hashimoto S."/>
            <person name="Okizaki K."/>
            <person name="Kanesaki Y."/>
            <person name="Yoshikawa H."/>
            <person name="Yajima S."/>
        </authorList>
    </citation>
    <scope>NUCLEOTIDE SEQUENCE [LARGE SCALE GENOMIC DNA]</scope>
    <source>
        <strain evidence="4 5">Is-34</strain>
    </source>
</reference>
<dbReference type="PANTHER" id="PTHR31088">
    <property type="entry name" value="MEMBRANE-ASSOCIATED PROTEIN VIPP1, CHLOROPLASTIC"/>
    <property type="match status" value="1"/>
</dbReference>
<evidence type="ECO:0000256" key="2">
    <source>
        <dbReference type="SAM" id="Coils"/>
    </source>
</evidence>
<dbReference type="Pfam" id="PF04012">
    <property type="entry name" value="PspA_IM30"/>
    <property type="match status" value="1"/>
</dbReference>
<evidence type="ECO:0000256" key="3">
    <source>
        <dbReference type="SAM" id="MobiDB-lite"/>
    </source>
</evidence>
<feature type="compositionally biased region" description="Low complexity" evidence="3">
    <location>
        <begin position="329"/>
        <end position="339"/>
    </location>
</feature>
<comment type="similarity">
    <text evidence="1">Belongs to the PspA/Vipp/IM30 family.</text>
</comment>
<organism evidence="4 5">
    <name type="scientific">Bradyrhizobium japonicum</name>
    <dbReference type="NCBI Taxonomy" id="375"/>
    <lineage>
        <taxon>Bacteria</taxon>
        <taxon>Pseudomonadati</taxon>
        <taxon>Pseudomonadota</taxon>
        <taxon>Alphaproteobacteria</taxon>
        <taxon>Hyphomicrobiales</taxon>
        <taxon>Nitrobacteraceae</taxon>
        <taxon>Bradyrhizobium</taxon>
    </lineage>
</organism>
<dbReference type="AlphaFoldDB" id="A0A0A3XS14"/>
<comment type="caution">
    <text evidence="4">The sequence shown here is derived from an EMBL/GenBank/DDBJ whole genome shotgun (WGS) entry which is preliminary data.</text>
</comment>
<dbReference type="EMBL" id="JRPN01000021">
    <property type="protein sequence ID" value="KGT76044.1"/>
    <property type="molecule type" value="Genomic_DNA"/>
</dbReference>
<evidence type="ECO:0000313" key="5">
    <source>
        <dbReference type="Proteomes" id="UP000030377"/>
    </source>
</evidence>
<feature type="compositionally biased region" description="Polar residues" evidence="3">
    <location>
        <begin position="319"/>
        <end position="328"/>
    </location>
</feature>
<gene>
    <name evidence="4" type="ORF">MA20_29850</name>
</gene>
<dbReference type="RefSeq" id="WP_028161400.1">
    <property type="nucleotide sequence ID" value="NZ_CP081350.1"/>
</dbReference>
<dbReference type="Proteomes" id="UP000030377">
    <property type="component" value="Unassembled WGS sequence"/>
</dbReference>
<feature type="region of interest" description="Disordered" evidence="3">
    <location>
        <begin position="311"/>
        <end position="339"/>
    </location>
</feature>
<feature type="coiled-coil region" evidence="2">
    <location>
        <begin position="204"/>
        <end position="231"/>
    </location>
</feature>
<dbReference type="GO" id="GO:0005829">
    <property type="term" value="C:cytosol"/>
    <property type="evidence" value="ECO:0007669"/>
    <property type="project" value="TreeGrafter"/>
</dbReference>
<evidence type="ECO:0000313" key="4">
    <source>
        <dbReference type="EMBL" id="KGT76044.1"/>
    </source>
</evidence>
<dbReference type="PANTHER" id="PTHR31088:SF6">
    <property type="entry name" value="PHAGE SHOCK PROTEIN A"/>
    <property type="match status" value="1"/>
</dbReference>